<sequence>MRGQTTRPPLNSSAEPTCKQLAKLSSVTADLPEADLGYRLLAELRTVSDQLDAALVSVLRELDLTVPSANVLWHLTPAAAPPSMSELARRTCSDPSTVTFIIDKLEKRGTVERLPGPDDKRVKVVALTAAGAVQREKLVEAMTQHLPLRRLSPREQRQLHRLLSKATSIV</sequence>
<dbReference type="GO" id="GO:0003700">
    <property type="term" value="F:DNA-binding transcription factor activity"/>
    <property type="evidence" value="ECO:0007669"/>
    <property type="project" value="InterPro"/>
</dbReference>
<gene>
    <name evidence="2" type="ORF">DFR70_102859</name>
</gene>
<accession>A0A318KWN7</accession>
<feature type="domain" description="HTH marR-type" evidence="1">
    <location>
        <begin position="37"/>
        <end position="168"/>
    </location>
</feature>
<evidence type="ECO:0000313" key="2">
    <source>
        <dbReference type="EMBL" id="PXX69171.1"/>
    </source>
</evidence>
<dbReference type="AlphaFoldDB" id="A0A318KWN7"/>
<dbReference type="SUPFAM" id="SSF46785">
    <property type="entry name" value="Winged helix' DNA-binding domain"/>
    <property type="match status" value="1"/>
</dbReference>
<dbReference type="GO" id="GO:0006950">
    <property type="term" value="P:response to stress"/>
    <property type="evidence" value="ECO:0007669"/>
    <property type="project" value="TreeGrafter"/>
</dbReference>
<dbReference type="PANTHER" id="PTHR33164">
    <property type="entry name" value="TRANSCRIPTIONAL REGULATOR, MARR FAMILY"/>
    <property type="match status" value="1"/>
</dbReference>
<dbReference type="Gene3D" id="1.10.10.10">
    <property type="entry name" value="Winged helix-like DNA-binding domain superfamily/Winged helix DNA-binding domain"/>
    <property type="match status" value="1"/>
</dbReference>
<dbReference type="Pfam" id="PF01047">
    <property type="entry name" value="MarR"/>
    <property type="match status" value="1"/>
</dbReference>
<dbReference type="Proteomes" id="UP000247569">
    <property type="component" value="Unassembled WGS sequence"/>
</dbReference>
<dbReference type="PRINTS" id="PR00598">
    <property type="entry name" value="HTHMARR"/>
</dbReference>
<evidence type="ECO:0000313" key="3">
    <source>
        <dbReference type="Proteomes" id="UP000247569"/>
    </source>
</evidence>
<dbReference type="InterPro" id="IPR039422">
    <property type="entry name" value="MarR/SlyA-like"/>
</dbReference>
<dbReference type="PANTHER" id="PTHR33164:SF99">
    <property type="entry name" value="MARR FAMILY REGULATORY PROTEIN"/>
    <property type="match status" value="1"/>
</dbReference>
<name>A0A318KWN7_9NOCA</name>
<dbReference type="InterPro" id="IPR036390">
    <property type="entry name" value="WH_DNA-bd_sf"/>
</dbReference>
<protein>
    <submittedName>
        <fullName evidence="2">DNA-binding MarR family transcriptional regulator</fullName>
    </submittedName>
</protein>
<reference evidence="2 3" key="1">
    <citation type="submission" date="2018-05" db="EMBL/GenBank/DDBJ databases">
        <title>Genomic Encyclopedia of Type Strains, Phase IV (KMG-IV): sequencing the most valuable type-strain genomes for metagenomic binning, comparative biology and taxonomic classification.</title>
        <authorList>
            <person name="Goeker M."/>
        </authorList>
    </citation>
    <scope>NUCLEOTIDE SEQUENCE [LARGE SCALE GENOMIC DNA]</scope>
    <source>
        <strain evidence="2 3">DSM 44704</strain>
    </source>
</reference>
<dbReference type="InterPro" id="IPR036388">
    <property type="entry name" value="WH-like_DNA-bd_sf"/>
</dbReference>
<proteinExistence type="predicted"/>
<dbReference type="GO" id="GO:0003677">
    <property type="term" value="F:DNA binding"/>
    <property type="evidence" value="ECO:0007669"/>
    <property type="project" value="UniProtKB-KW"/>
</dbReference>
<dbReference type="InterPro" id="IPR000835">
    <property type="entry name" value="HTH_MarR-typ"/>
</dbReference>
<dbReference type="PROSITE" id="PS50995">
    <property type="entry name" value="HTH_MARR_2"/>
    <property type="match status" value="1"/>
</dbReference>
<evidence type="ECO:0000259" key="1">
    <source>
        <dbReference type="PROSITE" id="PS50995"/>
    </source>
</evidence>
<dbReference type="EMBL" id="QJKF01000002">
    <property type="protein sequence ID" value="PXX69171.1"/>
    <property type="molecule type" value="Genomic_DNA"/>
</dbReference>
<dbReference type="SMART" id="SM00347">
    <property type="entry name" value="HTH_MARR"/>
    <property type="match status" value="1"/>
</dbReference>
<comment type="caution">
    <text evidence="2">The sequence shown here is derived from an EMBL/GenBank/DDBJ whole genome shotgun (WGS) entry which is preliminary data.</text>
</comment>
<keyword evidence="2" id="KW-0238">DNA-binding</keyword>
<organism evidence="2 3">
    <name type="scientific">Nocardia tenerifensis</name>
    <dbReference type="NCBI Taxonomy" id="228006"/>
    <lineage>
        <taxon>Bacteria</taxon>
        <taxon>Bacillati</taxon>
        <taxon>Actinomycetota</taxon>
        <taxon>Actinomycetes</taxon>
        <taxon>Mycobacteriales</taxon>
        <taxon>Nocardiaceae</taxon>
        <taxon>Nocardia</taxon>
    </lineage>
</organism>
<keyword evidence="3" id="KW-1185">Reference proteome</keyword>